<dbReference type="GO" id="GO:0005634">
    <property type="term" value="C:nucleus"/>
    <property type="evidence" value="ECO:0007669"/>
    <property type="project" value="TreeGrafter"/>
</dbReference>
<gene>
    <name evidence="3" type="ORF">NE237_024896</name>
</gene>
<dbReference type="SMART" id="SM01037">
    <property type="entry name" value="Bet_v_1"/>
    <property type="match status" value="1"/>
</dbReference>
<organism evidence="3 4">
    <name type="scientific">Protea cynaroides</name>
    <dbReference type="NCBI Taxonomy" id="273540"/>
    <lineage>
        <taxon>Eukaryota</taxon>
        <taxon>Viridiplantae</taxon>
        <taxon>Streptophyta</taxon>
        <taxon>Embryophyta</taxon>
        <taxon>Tracheophyta</taxon>
        <taxon>Spermatophyta</taxon>
        <taxon>Magnoliopsida</taxon>
        <taxon>Proteales</taxon>
        <taxon>Proteaceae</taxon>
        <taxon>Protea</taxon>
    </lineage>
</organism>
<dbReference type="GO" id="GO:0010427">
    <property type="term" value="F:abscisic acid binding"/>
    <property type="evidence" value="ECO:0007669"/>
    <property type="project" value="InterPro"/>
</dbReference>
<dbReference type="GO" id="GO:0004864">
    <property type="term" value="F:protein phosphatase inhibitor activity"/>
    <property type="evidence" value="ECO:0007669"/>
    <property type="project" value="InterPro"/>
</dbReference>
<dbReference type="GO" id="GO:0005737">
    <property type="term" value="C:cytoplasm"/>
    <property type="evidence" value="ECO:0007669"/>
    <property type="project" value="TreeGrafter"/>
</dbReference>
<dbReference type="FunFam" id="3.30.530.20:FF:000007">
    <property type="entry name" value="Major pollen allergen Bet v 1-A"/>
    <property type="match status" value="1"/>
</dbReference>
<name>A0A9Q0K0U7_9MAGN</name>
<evidence type="ECO:0000256" key="1">
    <source>
        <dbReference type="ARBA" id="ARBA00009744"/>
    </source>
</evidence>
<proteinExistence type="inferred from homology"/>
<dbReference type="CDD" id="cd07816">
    <property type="entry name" value="Bet_v1-like"/>
    <property type="match status" value="1"/>
</dbReference>
<dbReference type="InterPro" id="IPR000916">
    <property type="entry name" value="Bet_v_I/MLP"/>
</dbReference>
<dbReference type="SUPFAM" id="SSF55961">
    <property type="entry name" value="Bet v1-like"/>
    <property type="match status" value="1"/>
</dbReference>
<dbReference type="OrthoDB" id="1565598at2759"/>
<dbReference type="PANTHER" id="PTHR31213:SF70">
    <property type="entry name" value="MAJOR ALLERGEN PRU AR 1-LIKE"/>
    <property type="match status" value="1"/>
</dbReference>
<dbReference type="Proteomes" id="UP001141806">
    <property type="component" value="Unassembled WGS sequence"/>
</dbReference>
<evidence type="ECO:0000259" key="2">
    <source>
        <dbReference type="SMART" id="SM01037"/>
    </source>
</evidence>
<comment type="caution">
    <text evidence="3">The sequence shown here is derived from an EMBL/GenBank/DDBJ whole genome shotgun (WGS) entry which is preliminary data.</text>
</comment>
<dbReference type="GO" id="GO:0009738">
    <property type="term" value="P:abscisic acid-activated signaling pathway"/>
    <property type="evidence" value="ECO:0007669"/>
    <property type="project" value="InterPro"/>
</dbReference>
<keyword evidence="4" id="KW-1185">Reference proteome</keyword>
<dbReference type="PRINTS" id="PR00634">
    <property type="entry name" value="BETALLERGEN"/>
</dbReference>
<accession>A0A9Q0K0U7</accession>
<dbReference type="PANTHER" id="PTHR31213">
    <property type="entry name" value="OS08G0374000 PROTEIN-RELATED"/>
    <property type="match status" value="1"/>
</dbReference>
<dbReference type="InterPro" id="IPR050279">
    <property type="entry name" value="Plant_def-hormone_signal"/>
</dbReference>
<reference evidence="3" key="1">
    <citation type="journal article" date="2023" name="Plant J.">
        <title>The genome of the king protea, Protea cynaroides.</title>
        <authorList>
            <person name="Chang J."/>
            <person name="Duong T.A."/>
            <person name="Schoeman C."/>
            <person name="Ma X."/>
            <person name="Roodt D."/>
            <person name="Barker N."/>
            <person name="Li Z."/>
            <person name="Van de Peer Y."/>
            <person name="Mizrachi E."/>
        </authorList>
    </citation>
    <scope>NUCLEOTIDE SEQUENCE</scope>
    <source>
        <tissue evidence="3">Young leaves</tissue>
    </source>
</reference>
<dbReference type="PROSITE" id="PS00451">
    <property type="entry name" value="PATHOGENESIS_BETVI"/>
    <property type="match status" value="1"/>
</dbReference>
<dbReference type="InterPro" id="IPR024949">
    <property type="entry name" value="Bet_v_I_allergen"/>
</dbReference>
<dbReference type="Gene3D" id="3.30.530.20">
    <property type="match status" value="1"/>
</dbReference>
<dbReference type="InterPro" id="IPR023393">
    <property type="entry name" value="START-like_dom_sf"/>
</dbReference>
<evidence type="ECO:0000313" key="3">
    <source>
        <dbReference type="EMBL" id="KAJ4957785.1"/>
    </source>
</evidence>
<dbReference type="EMBL" id="JAMYWD010000010">
    <property type="protein sequence ID" value="KAJ4957785.1"/>
    <property type="molecule type" value="Genomic_DNA"/>
</dbReference>
<dbReference type="Pfam" id="PF00407">
    <property type="entry name" value="Bet_v_1"/>
    <property type="match status" value="1"/>
</dbReference>
<dbReference type="GO" id="GO:0038023">
    <property type="term" value="F:signaling receptor activity"/>
    <property type="evidence" value="ECO:0007669"/>
    <property type="project" value="InterPro"/>
</dbReference>
<dbReference type="AlphaFoldDB" id="A0A9Q0K0U7"/>
<comment type="similarity">
    <text evidence="1">Belongs to the BetVI family.</text>
</comment>
<protein>
    <recommendedName>
        <fullName evidence="2">Bet v I/Major latex protein domain-containing protein</fullName>
    </recommendedName>
</protein>
<sequence>MLFTLTPGKGTVALEVSYHFLALAKHGVTSISNELSCPIPPARIFKAAVLDAHNLLPKILPDKIKSIEVQGSGGAGSIKQINLAEDGPFAFIKHRIEELDEANFTVKFSLIEGAVIGEKIEKVVNIVQFVASADGGSIIKVTSEFYTMGEDELQMGKEMATGTFKMVEGYLLENPTAYA</sequence>
<evidence type="ECO:0000313" key="4">
    <source>
        <dbReference type="Proteomes" id="UP001141806"/>
    </source>
</evidence>
<dbReference type="GO" id="GO:0006952">
    <property type="term" value="P:defense response"/>
    <property type="evidence" value="ECO:0007669"/>
    <property type="project" value="InterPro"/>
</dbReference>
<feature type="domain" description="Bet v I/Major latex protein" evidence="2">
    <location>
        <begin position="30"/>
        <end position="174"/>
    </location>
</feature>